<dbReference type="AlphaFoldDB" id="U9UC13"/>
<name>U9UC13_RHIID</name>
<dbReference type="VEuPathDB" id="FungiDB:RhiirFUN_005497"/>
<organism evidence="1">
    <name type="scientific">Rhizophagus irregularis (strain DAOM 181602 / DAOM 197198 / MUCL 43194)</name>
    <name type="common">Arbuscular mycorrhizal fungus</name>
    <name type="synonym">Glomus intraradices</name>
    <dbReference type="NCBI Taxonomy" id="747089"/>
    <lineage>
        <taxon>Eukaryota</taxon>
        <taxon>Fungi</taxon>
        <taxon>Fungi incertae sedis</taxon>
        <taxon>Mucoromycota</taxon>
        <taxon>Glomeromycotina</taxon>
        <taxon>Glomeromycetes</taxon>
        <taxon>Glomerales</taxon>
        <taxon>Glomeraceae</taxon>
        <taxon>Rhizophagus</taxon>
    </lineage>
</organism>
<reference evidence="1" key="1">
    <citation type="submission" date="2013-07" db="EMBL/GenBank/DDBJ databases">
        <title>The genome of an arbuscular mycorrhizal fungus provides insights into the evolution of the oldest plant symbiosis.</title>
        <authorList>
            <consortium name="DOE Joint Genome Institute"/>
            <person name="Tisserant E."/>
            <person name="Malbreil M."/>
            <person name="Kuo A."/>
            <person name="Kohler A."/>
            <person name="Symeonidi A."/>
            <person name="Balestrini R."/>
            <person name="Charron P."/>
            <person name="Duensing N."/>
            <person name="Frei-dit-Frey N."/>
            <person name="Gianinazzi-Pearson V."/>
            <person name="Gilbert B."/>
            <person name="Handa Y."/>
            <person name="Hijri M."/>
            <person name="Kaul R."/>
            <person name="Kawaguchi M."/>
            <person name="Krajinski F."/>
            <person name="Lammers P."/>
            <person name="Lapierre D."/>
            <person name="Masclaux F.G."/>
            <person name="Murat C."/>
            <person name="Morin E."/>
            <person name="Ndikumana S."/>
            <person name="Pagni M."/>
            <person name="Petitpierre D."/>
            <person name="Requena N."/>
            <person name="Rosikiewicz P."/>
            <person name="Riley R."/>
            <person name="Saito K."/>
            <person name="San Clemente H."/>
            <person name="Shapiro H."/>
            <person name="van Tuinen D."/>
            <person name="Becard G."/>
            <person name="Bonfante P."/>
            <person name="Paszkowski U."/>
            <person name="Shachar-Hill Y."/>
            <person name="Young J.P."/>
            <person name="Sanders I.R."/>
            <person name="Henrissat B."/>
            <person name="Rensing S.A."/>
            <person name="Grigoriev I.V."/>
            <person name="Corradi N."/>
            <person name="Roux C."/>
            <person name="Martin F."/>
        </authorList>
    </citation>
    <scope>NUCLEOTIDE SEQUENCE</scope>
    <source>
        <strain evidence="1">DAOM 197198</strain>
    </source>
</reference>
<accession>U9UC13</accession>
<proteinExistence type="predicted"/>
<dbReference type="EMBL" id="KI279684">
    <property type="protein sequence ID" value="ESA17925.1"/>
    <property type="molecule type" value="Genomic_DNA"/>
</dbReference>
<evidence type="ECO:0000313" key="1">
    <source>
        <dbReference type="EMBL" id="ESA17925.1"/>
    </source>
</evidence>
<gene>
    <name evidence="1" type="ORF">GLOINDRAFT_344861</name>
</gene>
<protein>
    <submittedName>
        <fullName evidence="1">Uncharacterized protein</fullName>
    </submittedName>
</protein>
<sequence length="61" mass="7350">MHPVIDTLVDLRTTLDKLETLESKMKDIIKQFVDRLETDEHTDKSEKVEKGFLKEFLYIYY</sequence>
<dbReference type="HOGENOM" id="CLU_2923792_0_0_1"/>